<evidence type="ECO:0000256" key="5">
    <source>
        <dbReference type="ARBA" id="ARBA00023237"/>
    </source>
</evidence>
<sequence length="431" mass="47483">MKKYKVISAVMFSAAIFASEASADTINTIEQVEETALLNNLDYKTAVLEVMEAGNALEGWIKLDDSSLTLSGSYDGSSAEYGWGASATLPVFDQLSFDASVDEDDDEGIEGSFTVNISPFNHTITAAESRLNYTLKLAAAENTAREVSDNAVESYLDWVYAAADYDILQKTAEVNQILYEDEKIRFEAGESVLDDVREAFSDWSEARTAANNALNRLQTAETGLYTTLNIDPADFNIEAPVEADLFNLIEKIDAEIDDTKLSISGSYNILSAEAAAEMLQLQLDNTWAFQPDLEFSGSMDISADDLQPDFSAGVSLTLALDDWNYEERELLSTELEISLSQAVQTVYSEQLNLNQALTTAESAAINYELAEVELEQAEELLDEAEFLFELGEYSEAELEETALQYETSRNGLFSAAAERYNALRALAEYSN</sequence>
<dbReference type="InterPro" id="IPR051906">
    <property type="entry name" value="TolC-like"/>
</dbReference>
<dbReference type="GO" id="GO:1990281">
    <property type="term" value="C:efflux pump complex"/>
    <property type="evidence" value="ECO:0007669"/>
    <property type="project" value="TreeGrafter"/>
</dbReference>
<feature type="chain" id="PRO_5042477274" evidence="7">
    <location>
        <begin position="24"/>
        <end position="431"/>
    </location>
</feature>
<evidence type="ECO:0000256" key="4">
    <source>
        <dbReference type="ARBA" id="ARBA00023136"/>
    </source>
</evidence>
<evidence type="ECO:0000256" key="7">
    <source>
        <dbReference type="SAM" id="SignalP"/>
    </source>
</evidence>
<feature type="signal peptide" evidence="7">
    <location>
        <begin position="1"/>
        <end position="23"/>
    </location>
</feature>
<accession>A0AAJ1II48</accession>
<protein>
    <submittedName>
        <fullName evidence="8">TolC family protein</fullName>
    </submittedName>
</protein>
<gene>
    <name evidence="8" type="ORF">PQJ61_07735</name>
</gene>
<dbReference type="Gene3D" id="1.20.1600.10">
    <property type="entry name" value="Outer membrane efflux proteins (OEP)"/>
    <property type="match status" value="1"/>
</dbReference>
<evidence type="ECO:0000313" key="9">
    <source>
        <dbReference type="Proteomes" id="UP001221217"/>
    </source>
</evidence>
<feature type="coiled-coil region" evidence="6">
    <location>
        <begin position="360"/>
        <end position="387"/>
    </location>
</feature>
<comment type="subcellular location">
    <subcellularLocation>
        <location evidence="1">Cell outer membrane</location>
    </subcellularLocation>
</comment>
<dbReference type="GO" id="GO:0009279">
    <property type="term" value="C:cell outer membrane"/>
    <property type="evidence" value="ECO:0007669"/>
    <property type="project" value="UniProtKB-SubCell"/>
</dbReference>
<dbReference type="AlphaFoldDB" id="A0AAJ1II48"/>
<comment type="caution">
    <text evidence="8">The sequence shown here is derived from an EMBL/GenBank/DDBJ whole genome shotgun (WGS) entry which is preliminary data.</text>
</comment>
<evidence type="ECO:0000256" key="2">
    <source>
        <dbReference type="ARBA" id="ARBA00022452"/>
    </source>
</evidence>
<evidence type="ECO:0000256" key="3">
    <source>
        <dbReference type="ARBA" id="ARBA00022692"/>
    </source>
</evidence>
<evidence type="ECO:0000256" key="6">
    <source>
        <dbReference type="SAM" id="Coils"/>
    </source>
</evidence>
<keyword evidence="6" id="KW-0175">Coiled coil</keyword>
<dbReference type="SUPFAM" id="SSF56954">
    <property type="entry name" value="Outer membrane efflux proteins (OEP)"/>
    <property type="match status" value="1"/>
</dbReference>
<name>A0AAJ1II48_9SPIO</name>
<organism evidence="8 9">
    <name type="scientific">Candidatus Thalassospirochaeta sargassi</name>
    <dbReference type="NCBI Taxonomy" id="3119039"/>
    <lineage>
        <taxon>Bacteria</taxon>
        <taxon>Pseudomonadati</taxon>
        <taxon>Spirochaetota</taxon>
        <taxon>Spirochaetia</taxon>
        <taxon>Spirochaetales</taxon>
        <taxon>Spirochaetaceae</taxon>
        <taxon>Candidatus Thalassospirochaeta</taxon>
    </lineage>
</organism>
<dbReference type="PANTHER" id="PTHR30026:SF20">
    <property type="entry name" value="OUTER MEMBRANE PROTEIN TOLC"/>
    <property type="match status" value="1"/>
</dbReference>
<keyword evidence="5" id="KW-0998">Cell outer membrane</keyword>
<reference evidence="8 9" key="1">
    <citation type="submission" date="2022-12" db="EMBL/GenBank/DDBJ databases">
        <title>Metagenome assembled genome from gulf of manar.</title>
        <authorList>
            <person name="Kohli P."/>
            <person name="Pk S."/>
            <person name="Venkata Ramana C."/>
            <person name="Sasikala C."/>
        </authorList>
    </citation>
    <scope>NUCLEOTIDE SEQUENCE [LARGE SCALE GENOMIC DNA]</scope>
    <source>
        <strain evidence="8">JB008</strain>
    </source>
</reference>
<dbReference type="GO" id="GO:0015288">
    <property type="term" value="F:porin activity"/>
    <property type="evidence" value="ECO:0007669"/>
    <property type="project" value="TreeGrafter"/>
</dbReference>
<dbReference type="Proteomes" id="UP001221217">
    <property type="component" value="Unassembled WGS sequence"/>
</dbReference>
<evidence type="ECO:0000256" key="1">
    <source>
        <dbReference type="ARBA" id="ARBA00004442"/>
    </source>
</evidence>
<evidence type="ECO:0000313" key="8">
    <source>
        <dbReference type="EMBL" id="MDC7226641.1"/>
    </source>
</evidence>
<keyword evidence="2" id="KW-1134">Transmembrane beta strand</keyword>
<dbReference type="GO" id="GO:0015562">
    <property type="term" value="F:efflux transmembrane transporter activity"/>
    <property type="evidence" value="ECO:0007669"/>
    <property type="project" value="InterPro"/>
</dbReference>
<proteinExistence type="predicted"/>
<dbReference type="EMBL" id="JAQQAL010000015">
    <property type="protein sequence ID" value="MDC7226641.1"/>
    <property type="molecule type" value="Genomic_DNA"/>
</dbReference>
<keyword evidence="4" id="KW-0472">Membrane</keyword>
<dbReference type="PANTHER" id="PTHR30026">
    <property type="entry name" value="OUTER MEMBRANE PROTEIN TOLC"/>
    <property type="match status" value="1"/>
</dbReference>
<keyword evidence="3" id="KW-0812">Transmembrane</keyword>
<keyword evidence="7" id="KW-0732">Signal</keyword>